<evidence type="ECO:0000256" key="3">
    <source>
        <dbReference type="ARBA" id="ARBA00023163"/>
    </source>
</evidence>
<dbReference type="EMBL" id="JAHBBD010000006">
    <property type="protein sequence ID" value="MBW3082555.1"/>
    <property type="molecule type" value="Genomic_DNA"/>
</dbReference>
<dbReference type="PROSITE" id="PS01124">
    <property type="entry name" value="HTH_ARAC_FAMILY_2"/>
    <property type="match status" value="1"/>
</dbReference>
<dbReference type="RefSeq" id="WP_219080848.1">
    <property type="nucleotide sequence ID" value="NZ_JAHBBD010000006.1"/>
</dbReference>
<reference evidence="5 6" key="1">
    <citation type="submission" date="2021-05" db="EMBL/GenBank/DDBJ databases">
        <title>Phylogenetic classification of ten novel species belonging to the genus Bifidobacterium comprising B. colchicus sp. nov., B. abeli sp. nov., B. bicoloris sp. nov., B. guerezis sp. nov., B. rosaliae sp. nov., B. santillanensis sp. nov., B. argentati sp. nov., B. amazzoni sp. nov., B. pluviali sp. nov., and B. pinnaculum sp. nov.</title>
        <authorList>
            <person name="Lugli G.A."/>
            <person name="Ruiz Garcia L."/>
            <person name="Margolles A."/>
            <person name="Ventura M."/>
        </authorList>
    </citation>
    <scope>NUCLEOTIDE SEQUENCE [LARGE SCALE GENOMIC DNA]</scope>
    <source>
        <strain evidence="5 6">6T3</strain>
    </source>
</reference>
<dbReference type="PROSITE" id="PS00041">
    <property type="entry name" value="HTH_ARAC_FAMILY_1"/>
    <property type="match status" value="1"/>
</dbReference>
<sequence length="301" mass="33670">MHEIVVPEAGDTPRDMVITTGYLFRSDVEVEEAATPLVVTAVGRYRMITRERFETHRPGGRRDYQLLYVASGEATFYRDGRIRCVPAGTLVVYRPGDPQHYEYRASDRTDVYWAHFSGRDAPELADVAPDGFADAGVSAEYGMLFGRMIGELQLRRLGFEDLVEVDLRRVVALARRHAAEVSVGDGGRMPAVVRGAVTYLHEHAAERFSVAEYAEEQGLSVSRFIHVFREATGQSPKRYQTSIRMNEARMLLESTDYPVAEIADMVGYDNPLYFSRLFRAHVGMPPSACRAGKSGAGRRVP</sequence>
<evidence type="ECO:0000313" key="6">
    <source>
        <dbReference type="Proteomes" id="UP000812844"/>
    </source>
</evidence>
<accession>A0ABS6W7S3</accession>
<dbReference type="InterPro" id="IPR018062">
    <property type="entry name" value="HTH_AraC-typ_CS"/>
</dbReference>
<keyword evidence="3" id="KW-0804">Transcription</keyword>
<gene>
    <name evidence="5" type="ORF">KIH73_04030</name>
</gene>
<dbReference type="Pfam" id="PF02311">
    <property type="entry name" value="AraC_binding"/>
    <property type="match status" value="1"/>
</dbReference>
<proteinExistence type="predicted"/>
<keyword evidence="6" id="KW-1185">Reference proteome</keyword>
<keyword evidence="2" id="KW-0238">DNA-binding</keyword>
<dbReference type="PANTHER" id="PTHR46796:SF6">
    <property type="entry name" value="ARAC SUBFAMILY"/>
    <property type="match status" value="1"/>
</dbReference>
<keyword evidence="1" id="KW-0805">Transcription regulation</keyword>
<dbReference type="InterPro" id="IPR018060">
    <property type="entry name" value="HTH_AraC"/>
</dbReference>
<name>A0ABS6W7S3_9BIFI</name>
<dbReference type="PANTHER" id="PTHR46796">
    <property type="entry name" value="HTH-TYPE TRANSCRIPTIONAL ACTIVATOR RHAS-RELATED"/>
    <property type="match status" value="1"/>
</dbReference>
<dbReference type="Proteomes" id="UP000812844">
    <property type="component" value="Unassembled WGS sequence"/>
</dbReference>
<evidence type="ECO:0000259" key="4">
    <source>
        <dbReference type="PROSITE" id="PS01124"/>
    </source>
</evidence>
<dbReference type="InterPro" id="IPR003313">
    <property type="entry name" value="AraC-bd"/>
</dbReference>
<evidence type="ECO:0000313" key="5">
    <source>
        <dbReference type="EMBL" id="MBW3082555.1"/>
    </source>
</evidence>
<organism evidence="5 6">
    <name type="scientific">Bifidobacterium phasiani</name>
    <dbReference type="NCBI Taxonomy" id="2834431"/>
    <lineage>
        <taxon>Bacteria</taxon>
        <taxon>Bacillati</taxon>
        <taxon>Actinomycetota</taxon>
        <taxon>Actinomycetes</taxon>
        <taxon>Bifidobacteriales</taxon>
        <taxon>Bifidobacteriaceae</taxon>
        <taxon>Bifidobacterium</taxon>
    </lineage>
</organism>
<dbReference type="InterPro" id="IPR050204">
    <property type="entry name" value="AraC_XylS_family_regulators"/>
</dbReference>
<evidence type="ECO:0000256" key="1">
    <source>
        <dbReference type="ARBA" id="ARBA00023015"/>
    </source>
</evidence>
<dbReference type="SMART" id="SM00342">
    <property type="entry name" value="HTH_ARAC"/>
    <property type="match status" value="1"/>
</dbReference>
<feature type="domain" description="HTH araC/xylS-type" evidence="4">
    <location>
        <begin position="194"/>
        <end position="292"/>
    </location>
</feature>
<comment type="caution">
    <text evidence="5">The sequence shown here is derived from an EMBL/GenBank/DDBJ whole genome shotgun (WGS) entry which is preliminary data.</text>
</comment>
<evidence type="ECO:0000256" key="2">
    <source>
        <dbReference type="ARBA" id="ARBA00023125"/>
    </source>
</evidence>
<dbReference type="Pfam" id="PF12833">
    <property type="entry name" value="HTH_18"/>
    <property type="match status" value="1"/>
</dbReference>
<protein>
    <submittedName>
        <fullName evidence="5">Helix-turn-helix domain-containing protein</fullName>
    </submittedName>
</protein>